<reference evidence="2" key="1">
    <citation type="submission" date="2021-02" db="EMBL/GenBank/DDBJ databases">
        <authorList>
            <person name="Dougan E. K."/>
            <person name="Rhodes N."/>
            <person name="Thang M."/>
            <person name="Chan C."/>
        </authorList>
    </citation>
    <scope>NUCLEOTIDE SEQUENCE</scope>
</reference>
<feature type="region of interest" description="Disordered" evidence="1">
    <location>
        <begin position="201"/>
        <end position="264"/>
    </location>
</feature>
<gene>
    <name evidence="2" type="primary">PPEF2</name>
    <name evidence="2" type="ORF">SNAT2548_LOCUS19773</name>
</gene>
<keyword evidence="3" id="KW-1185">Reference proteome</keyword>
<dbReference type="GO" id="GO:0003676">
    <property type="term" value="F:nucleic acid binding"/>
    <property type="evidence" value="ECO:0007669"/>
    <property type="project" value="InterPro"/>
</dbReference>
<sequence>MAKELEKEMAAAGVEVLRVGPGMDRRAIGSTYSRLRASMDGSIGVDCEGTHGHTGANGPLMVQVASKTVAVVEVPQKPGQYSLELRELLADAGIQKVFCQGKGDIAAFGKCSPPLDVGVCFVDLKDMTDLPKNPSPGLAAVLSRADPQGVRWSKQSFNKRRWWTLQSSKAMLAEPGFVSYAAADAWGTLLAHDMLTGQAVRSPDKANSTANRNDKNQQTKKRKRKKKKQKNEQEDKEEGKEDEEEEEPRLSRGAHRDASPLIQASGTRRCLDALGWACRLCQGR</sequence>
<dbReference type="EMBL" id="CAJNDS010002190">
    <property type="protein sequence ID" value="CAE7365069.1"/>
    <property type="molecule type" value="Genomic_DNA"/>
</dbReference>
<feature type="compositionally biased region" description="Basic and acidic residues" evidence="1">
    <location>
        <begin position="230"/>
        <end position="239"/>
    </location>
</feature>
<name>A0A812Q1J4_9DINO</name>
<dbReference type="Proteomes" id="UP000604046">
    <property type="component" value="Unassembled WGS sequence"/>
</dbReference>
<dbReference type="InterPro" id="IPR036397">
    <property type="entry name" value="RNaseH_sf"/>
</dbReference>
<organism evidence="2 3">
    <name type="scientific">Symbiodinium natans</name>
    <dbReference type="NCBI Taxonomy" id="878477"/>
    <lineage>
        <taxon>Eukaryota</taxon>
        <taxon>Sar</taxon>
        <taxon>Alveolata</taxon>
        <taxon>Dinophyceae</taxon>
        <taxon>Suessiales</taxon>
        <taxon>Symbiodiniaceae</taxon>
        <taxon>Symbiodinium</taxon>
    </lineage>
</organism>
<proteinExistence type="predicted"/>
<protein>
    <submittedName>
        <fullName evidence="2">PPEF2 protein</fullName>
    </submittedName>
</protein>
<feature type="compositionally biased region" description="Basic and acidic residues" evidence="1">
    <location>
        <begin position="248"/>
        <end position="258"/>
    </location>
</feature>
<evidence type="ECO:0000313" key="3">
    <source>
        <dbReference type="Proteomes" id="UP000604046"/>
    </source>
</evidence>
<dbReference type="Gene3D" id="3.30.420.10">
    <property type="entry name" value="Ribonuclease H-like superfamily/Ribonuclease H"/>
    <property type="match status" value="1"/>
</dbReference>
<dbReference type="InterPro" id="IPR012337">
    <property type="entry name" value="RNaseH-like_sf"/>
</dbReference>
<evidence type="ECO:0000313" key="2">
    <source>
        <dbReference type="EMBL" id="CAE7365069.1"/>
    </source>
</evidence>
<accession>A0A812Q1J4</accession>
<comment type="caution">
    <text evidence="2">The sequence shown here is derived from an EMBL/GenBank/DDBJ whole genome shotgun (WGS) entry which is preliminary data.</text>
</comment>
<dbReference type="AlphaFoldDB" id="A0A812Q1J4"/>
<dbReference type="SUPFAM" id="SSF53098">
    <property type="entry name" value="Ribonuclease H-like"/>
    <property type="match status" value="1"/>
</dbReference>
<evidence type="ECO:0000256" key="1">
    <source>
        <dbReference type="SAM" id="MobiDB-lite"/>
    </source>
</evidence>
<feature type="compositionally biased region" description="Basic residues" evidence="1">
    <location>
        <begin position="218"/>
        <end position="229"/>
    </location>
</feature>
<dbReference type="OrthoDB" id="437030at2759"/>